<dbReference type="InterPro" id="IPR001375">
    <property type="entry name" value="Peptidase_S9_cat"/>
</dbReference>
<keyword evidence="5" id="KW-1185">Reference proteome</keyword>
<dbReference type="Pfam" id="PF07676">
    <property type="entry name" value="PD40"/>
    <property type="match status" value="1"/>
</dbReference>
<evidence type="ECO:0000256" key="1">
    <source>
        <dbReference type="ARBA" id="ARBA00022801"/>
    </source>
</evidence>
<dbReference type="SUPFAM" id="SSF53474">
    <property type="entry name" value="alpha/beta-Hydrolases"/>
    <property type="match status" value="1"/>
</dbReference>
<evidence type="ECO:0000313" key="4">
    <source>
        <dbReference type="EMBL" id="AUW95411.1"/>
    </source>
</evidence>
<organism evidence="4 5">
    <name type="scientific">Sulfobacillus thermotolerans</name>
    <dbReference type="NCBI Taxonomy" id="338644"/>
    <lineage>
        <taxon>Bacteria</taxon>
        <taxon>Bacillati</taxon>
        <taxon>Bacillota</taxon>
        <taxon>Clostridia</taxon>
        <taxon>Eubacteriales</taxon>
        <taxon>Clostridiales Family XVII. Incertae Sedis</taxon>
        <taxon>Sulfobacillus</taxon>
    </lineage>
</organism>
<feature type="domain" description="Peptidase S9 prolyl oligopeptidase catalytic" evidence="3">
    <location>
        <begin position="384"/>
        <end position="590"/>
    </location>
</feature>
<evidence type="ECO:0000313" key="5">
    <source>
        <dbReference type="Proteomes" id="UP000325292"/>
    </source>
</evidence>
<protein>
    <recommendedName>
        <fullName evidence="3">Peptidase S9 prolyl oligopeptidase catalytic domain-containing protein</fullName>
    </recommendedName>
</protein>
<dbReference type="PANTHER" id="PTHR42776:SF27">
    <property type="entry name" value="DIPEPTIDYL PEPTIDASE FAMILY MEMBER 6"/>
    <property type="match status" value="1"/>
</dbReference>
<proteinExistence type="predicted"/>
<gene>
    <name evidence="4" type="ORF">BXT84_05330</name>
</gene>
<dbReference type="Gene3D" id="2.120.10.30">
    <property type="entry name" value="TolB, C-terminal domain"/>
    <property type="match status" value="2"/>
</dbReference>
<evidence type="ECO:0000256" key="2">
    <source>
        <dbReference type="ARBA" id="ARBA00022825"/>
    </source>
</evidence>
<dbReference type="InterPro" id="IPR011042">
    <property type="entry name" value="6-blade_b-propeller_TolB-like"/>
</dbReference>
<sequence>MEQFLRIRQAFGARFTGSGHHVVFLMNLTGTAQVYVMNESGGWPHLVTDFDNRVMDVWPLPERAQLLFAMDQGGNENSQLYLTNEDGTDILALTNNPAAMYNLGAISLDGQWLAITSNARNGQDYDIYLLKTGDTFDQSQLIKKNQGWWRVLDFSSDNRRLLAVSHLSNLNHELYELIIDTGEMTHLTPHQGNAQYNFAQYWGPQEDVLMASDENAEFTHLALWRRQTRRLEWLTQDPYDVEYLAVHRPSGHYAYVLNRQGYSQLYVSANGMTEPIQSLSKGVIAQIDWHPNGSDLALTYHDATHNPNVYRLHLNPWETTPITWASRSGLDFHQFVEPTLHAFPSFDGLMVPVWLYRPQQPHSERVPVVISVHGGPESQERPGFNPVYQYLLSRGFAIAAPNVRGSAGYGKTYVHLDDVEKRMDSVKDLAALVTWLRDQPGINGHRIALMGGSYGGFMVLAGLTTYPDLFAAGVDIVGIANLETFLENTSPYRRKLREAEYGSLDHDRAFFRTISPVYHVNNIQAPLMVVHGQNDPRVPVSEAEQIVKHLRAKNLPVEYMLFEDEGHGVVKLKNRLTLYPRIASFLEKHLMHNA</sequence>
<reference evidence="4 5" key="1">
    <citation type="journal article" date="2019" name="Sci. Rep.">
        <title>Sulfobacillus thermotolerans: new insights into resistance and metabolic capacities of acidophilic chemolithotrophs.</title>
        <authorList>
            <person name="Panyushkina A.E."/>
            <person name="Babenko V.V."/>
            <person name="Nikitina A.S."/>
            <person name="Selezneva O.V."/>
            <person name="Tsaplina I.A."/>
            <person name="Letarova M.A."/>
            <person name="Kostryukova E.S."/>
            <person name="Letarov A.V."/>
        </authorList>
    </citation>
    <scope>NUCLEOTIDE SEQUENCE [LARGE SCALE GENOMIC DNA]</scope>
    <source>
        <strain evidence="4 5">Kr1</strain>
    </source>
</reference>
<dbReference type="InterPro" id="IPR029058">
    <property type="entry name" value="AB_hydrolase_fold"/>
</dbReference>
<name>A0ABN5H3V4_9FIRM</name>
<dbReference type="Proteomes" id="UP000325292">
    <property type="component" value="Chromosome"/>
</dbReference>
<keyword evidence="1" id="KW-0378">Hydrolase</keyword>
<dbReference type="SUPFAM" id="SSF82171">
    <property type="entry name" value="DPP6 N-terminal domain-like"/>
    <property type="match status" value="1"/>
</dbReference>
<accession>A0ABN5H3V4</accession>
<keyword evidence="2" id="KW-0645">Protease</keyword>
<dbReference type="EMBL" id="CP019454">
    <property type="protein sequence ID" value="AUW95411.1"/>
    <property type="molecule type" value="Genomic_DNA"/>
</dbReference>
<evidence type="ECO:0000259" key="3">
    <source>
        <dbReference type="Pfam" id="PF00326"/>
    </source>
</evidence>
<keyword evidence="2" id="KW-0720">Serine protease</keyword>
<dbReference type="InterPro" id="IPR002470">
    <property type="entry name" value="Peptidase_S9A"/>
</dbReference>
<dbReference type="PANTHER" id="PTHR42776">
    <property type="entry name" value="SERINE PEPTIDASE S9 FAMILY MEMBER"/>
    <property type="match status" value="1"/>
</dbReference>
<dbReference type="PRINTS" id="PR00862">
    <property type="entry name" value="PROLIGOPTASE"/>
</dbReference>
<dbReference type="Pfam" id="PF00326">
    <property type="entry name" value="Peptidase_S9"/>
    <property type="match status" value="1"/>
</dbReference>
<dbReference type="Gene3D" id="3.40.50.1820">
    <property type="entry name" value="alpha/beta hydrolase"/>
    <property type="match status" value="1"/>
</dbReference>
<dbReference type="InterPro" id="IPR011659">
    <property type="entry name" value="WD40"/>
</dbReference>